<dbReference type="OrthoDB" id="9765462at2"/>
<evidence type="ECO:0000256" key="3">
    <source>
        <dbReference type="ARBA" id="ARBA00022723"/>
    </source>
</evidence>
<evidence type="ECO:0000259" key="7">
    <source>
        <dbReference type="Pfam" id="PF12890"/>
    </source>
</evidence>
<evidence type="ECO:0000313" key="8">
    <source>
        <dbReference type="EMBL" id="GAW92636.1"/>
    </source>
</evidence>
<feature type="binding site" evidence="6">
    <location>
        <position position="278"/>
    </location>
    <ligand>
        <name>substrate</name>
    </ligand>
</feature>
<dbReference type="GO" id="GO:0006145">
    <property type="term" value="P:purine nucleobase catabolic process"/>
    <property type="evidence" value="ECO:0007669"/>
    <property type="project" value="TreeGrafter"/>
</dbReference>
<dbReference type="GO" id="GO:0004151">
    <property type="term" value="F:dihydroorotase activity"/>
    <property type="evidence" value="ECO:0007669"/>
    <property type="project" value="UniProtKB-UniRule"/>
</dbReference>
<dbReference type="Proteomes" id="UP000197032">
    <property type="component" value="Unassembled WGS sequence"/>
</dbReference>
<evidence type="ECO:0000256" key="4">
    <source>
        <dbReference type="ARBA" id="ARBA00022801"/>
    </source>
</evidence>
<sequence>MKLLIKGGRVIDPVQKIDQQLDIRVVKGKITEIGRNLEAQDDRVVDASGCIVTPGLIDMHVHLREPGFEAKETIASGTRAAAAGGFTAVACMPNTNPVADNRSTVEYIKIRARETGVVKVYPIGSITRGSLGEELTEIADLAEAGAVALSDDGRPVANAGLMRRAMEYARMFNLPVISHCEDLNLRGAGVMNEGWVSACLGLHGIPAAAEEIMVARDLILAELTGARLHIAHVSTAGSVRLIREAKSRGVRVTAEATPHHFTLTDEAVQGYDTATKVNPPLRTAADVEAIIEGLQDGTIDVIATDHAPHTREEKDCEYDYAPFGMVGLETAVPLVVSKLILAGKLDWLQAVAKLSSVPARILGLPGGSLKTGSPADITIIDPQKEKRVDVNCFYSKGRNSPFHGWKLKGWPVVTIVEGTVVMEQGKVIAGGGEL</sequence>
<feature type="binding site" evidence="6">
    <location>
        <position position="60"/>
    </location>
    <ligand>
        <name>Zn(2+)</name>
        <dbReference type="ChEBI" id="CHEBI:29105"/>
        <label>1</label>
    </ligand>
</feature>
<evidence type="ECO:0000256" key="1">
    <source>
        <dbReference type="ARBA" id="ARBA00002368"/>
    </source>
</evidence>
<feature type="binding site" evidence="6">
    <location>
        <position position="179"/>
    </location>
    <ligand>
        <name>Zn(2+)</name>
        <dbReference type="ChEBI" id="CHEBI:29105"/>
        <label>2</label>
    </ligand>
</feature>
<comment type="pathway">
    <text evidence="6">Pyrimidine metabolism; UMP biosynthesis via de novo pathway; (S)-dihydroorotate from bicarbonate: step 3/3.</text>
</comment>
<dbReference type="Pfam" id="PF12890">
    <property type="entry name" value="DHOase"/>
    <property type="match status" value="1"/>
</dbReference>
<proteinExistence type="inferred from homology"/>
<name>A0A1Z5HSX4_9FIRM</name>
<dbReference type="SUPFAM" id="SSF51338">
    <property type="entry name" value="Composite domain of metallo-dependent hydrolases"/>
    <property type="match status" value="1"/>
</dbReference>
<dbReference type="SUPFAM" id="SSF51556">
    <property type="entry name" value="Metallo-dependent hydrolases"/>
    <property type="match status" value="1"/>
</dbReference>
<dbReference type="NCBIfam" id="TIGR00857">
    <property type="entry name" value="pyrC_multi"/>
    <property type="match status" value="1"/>
</dbReference>
<dbReference type="EC" id="3.5.2.3" evidence="6"/>
<feature type="binding site" evidence="6">
    <location>
        <position position="232"/>
    </location>
    <ligand>
        <name>Zn(2+)</name>
        <dbReference type="ChEBI" id="CHEBI:29105"/>
        <label>2</label>
    </ligand>
</feature>
<dbReference type="InterPro" id="IPR002195">
    <property type="entry name" value="Dihydroorotase_CS"/>
</dbReference>
<feature type="binding site" evidence="6">
    <location>
        <begin position="323"/>
        <end position="324"/>
    </location>
    <ligand>
        <name>substrate</name>
    </ligand>
</feature>
<dbReference type="PANTHER" id="PTHR43668">
    <property type="entry name" value="ALLANTOINASE"/>
    <property type="match status" value="1"/>
</dbReference>
<dbReference type="Gene3D" id="3.20.20.140">
    <property type="entry name" value="Metal-dependent hydrolases"/>
    <property type="match status" value="1"/>
</dbReference>
<feature type="binding site" evidence="6">
    <location>
        <position position="309"/>
    </location>
    <ligand>
        <name>substrate</name>
    </ligand>
</feature>
<dbReference type="InterPro" id="IPR050138">
    <property type="entry name" value="DHOase/Allantoinase_Hydrolase"/>
</dbReference>
<dbReference type="RefSeq" id="WP_088553939.1">
    <property type="nucleotide sequence ID" value="NZ_BDGJ01000087.1"/>
</dbReference>
<feature type="active site" evidence="6">
    <location>
        <position position="305"/>
    </location>
</feature>
<dbReference type="InterPro" id="IPR024403">
    <property type="entry name" value="DHOase_cat"/>
</dbReference>
<organism evidence="8 9">
    <name type="scientific">Calderihabitans maritimus</name>
    <dbReference type="NCBI Taxonomy" id="1246530"/>
    <lineage>
        <taxon>Bacteria</taxon>
        <taxon>Bacillati</taxon>
        <taxon>Bacillota</taxon>
        <taxon>Clostridia</taxon>
        <taxon>Neomoorellales</taxon>
        <taxon>Calderihabitantaceae</taxon>
        <taxon>Calderihabitans</taxon>
    </lineage>
</organism>
<reference evidence="9" key="1">
    <citation type="journal article" date="2017" name="Appl. Environ. Microbiol.">
        <title>Genomic analysis of Calderihabitans maritimus KKC1, a thermophilic hydrogenogenic carboxydotrophic bacterium isolated from marine sediment.</title>
        <authorList>
            <person name="Omae K."/>
            <person name="Yoneda Y."/>
            <person name="Fukuyama Y."/>
            <person name="Yoshida T."/>
            <person name="Sako Y."/>
        </authorList>
    </citation>
    <scope>NUCLEOTIDE SEQUENCE [LARGE SCALE GENOMIC DNA]</scope>
    <source>
        <strain evidence="9">KKC1</strain>
    </source>
</reference>
<dbReference type="GO" id="GO:0044205">
    <property type="term" value="P:'de novo' UMP biosynthetic process"/>
    <property type="evidence" value="ECO:0007669"/>
    <property type="project" value="UniProtKB-UniRule"/>
</dbReference>
<dbReference type="PANTHER" id="PTHR43668:SF2">
    <property type="entry name" value="ALLANTOINASE"/>
    <property type="match status" value="1"/>
</dbReference>
<keyword evidence="6" id="KW-0862">Zinc</keyword>
<comment type="similarity">
    <text evidence="2 6">Belongs to the metallo-dependent hydrolases superfamily. DHOase family. Class I DHOase subfamily.</text>
</comment>
<evidence type="ECO:0000256" key="6">
    <source>
        <dbReference type="HAMAP-Rule" id="MF_00220"/>
    </source>
</evidence>
<dbReference type="PROSITE" id="PS00483">
    <property type="entry name" value="DIHYDROOROTASE_2"/>
    <property type="match status" value="1"/>
</dbReference>
<dbReference type="InterPro" id="IPR032466">
    <property type="entry name" value="Metal_Hydrolase"/>
</dbReference>
<evidence type="ECO:0000256" key="2">
    <source>
        <dbReference type="ARBA" id="ARBA00010286"/>
    </source>
</evidence>
<dbReference type="Gene3D" id="2.30.40.10">
    <property type="entry name" value="Urease, subunit C, domain 1"/>
    <property type="match status" value="1"/>
</dbReference>
<protein>
    <recommendedName>
        <fullName evidence="6">Dihydroorotase</fullName>
        <shortName evidence="6">DHOase</shortName>
        <ecNumber evidence="6">3.5.2.3</ecNumber>
    </recommendedName>
</protein>
<feature type="binding site" evidence="6">
    <location>
        <begin position="62"/>
        <end position="64"/>
    </location>
    <ligand>
        <name>substrate</name>
    </ligand>
</feature>
<evidence type="ECO:0000313" key="9">
    <source>
        <dbReference type="Proteomes" id="UP000197032"/>
    </source>
</evidence>
<feature type="binding site" evidence="6">
    <location>
        <position position="152"/>
    </location>
    <ligand>
        <name>Zn(2+)</name>
        <dbReference type="ChEBI" id="CHEBI:29105"/>
        <label>1</label>
    </ligand>
</feature>
<accession>A0A1Z5HSX4</accession>
<dbReference type="PROSITE" id="PS00482">
    <property type="entry name" value="DIHYDROOROTASE_1"/>
    <property type="match status" value="1"/>
</dbReference>
<gene>
    <name evidence="6" type="primary">pyrC</name>
    <name evidence="8" type="ORF">KKC1_17870</name>
</gene>
<dbReference type="InterPro" id="IPR004722">
    <property type="entry name" value="DHOase"/>
</dbReference>
<keyword evidence="3 6" id="KW-0479">Metal-binding</keyword>
<evidence type="ECO:0000256" key="5">
    <source>
        <dbReference type="ARBA" id="ARBA00022975"/>
    </source>
</evidence>
<comment type="cofactor">
    <cofactor evidence="6">
        <name>Zn(2+)</name>
        <dbReference type="ChEBI" id="CHEBI:29105"/>
    </cofactor>
    <text evidence="6">Binds 2 Zn(2+) ions per subunit.</text>
</comment>
<comment type="catalytic activity">
    <reaction evidence="6">
        <text>(S)-dihydroorotate + H2O = N-carbamoyl-L-aspartate + H(+)</text>
        <dbReference type="Rhea" id="RHEA:24296"/>
        <dbReference type="ChEBI" id="CHEBI:15377"/>
        <dbReference type="ChEBI" id="CHEBI:15378"/>
        <dbReference type="ChEBI" id="CHEBI:30864"/>
        <dbReference type="ChEBI" id="CHEBI:32814"/>
        <dbReference type="EC" id="3.5.2.3"/>
    </reaction>
</comment>
<keyword evidence="9" id="KW-1185">Reference proteome</keyword>
<dbReference type="AlphaFoldDB" id="A0A1Z5HSX4"/>
<dbReference type="CDD" id="cd01317">
    <property type="entry name" value="DHOase_IIa"/>
    <property type="match status" value="1"/>
</dbReference>
<keyword evidence="5 6" id="KW-0665">Pyrimidine biosynthesis</keyword>
<dbReference type="GO" id="GO:0008270">
    <property type="term" value="F:zinc ion binding"/>
    <property type="evidence" value="ECO:0007669"/>
    <property type="project" value="UniProtKB-UniRule"/>
</dbReference>
<keyword evidence="4 6" id="KW-0378">Hydrolase</keyword>
<feature type="binding site" evidence="6">
    <location>
        <position position="94"/>
    </location>
    <ligand>
        <name>substrate</name>
    </ligand>
</feature>
<dbReference type="GO" id="GO:0005737">
    <property type="term" value="C:cytoplasm"/>
    <property type="evidence" value="ECO:0007669"/>
    <property type="project" value="TreeGrafter"/>
</dbReference>
<comment type="function">
    <text evidence="1 6">Catalyzes the reversible cyclization of carbamoyl aspartate to dihydroorotate.</text>
</comment>
<feature type="domain" description="Dihydroorotase catalytic" evidence="7">
    <location>
        <begin position="51"/>
        <end position="236"/>
    </location>
</feature>
<comment type="caution">
    <text evidence="8">The sequence shown here is derived from an EMBL/GenBank/DDBJ whole genome shotgun (WGS) entry which is preliminary data.</text>
</comment>
<dbReference type="InterPro" id="IPR011059">
    <property type="entry name" value="Metal-dep_hydrolase_composite"/>
</dbReference>
<dbReference type="GO" id="GO:0004038">
    <property type="term" value="F:allantoinase activity"/>
    <property type="evidence" value="ECO:0007669"/>
    <property type="project" value="TreeGrafter"/>
</dbReference>
<feature type="binding site" evidence="6">
    <location>
        <position position="305"/>
    </location>
    <ligand>
        <name>Zn(2+)</name>
        <dbReference type="ChEBI" id="CHEBI:29105"/>
        <label>1</label>
    </ligand>
</feature>
<dbReference type="UniPathway" id="UPA00070">
    <property type="reaction ID" value="UER00117"/>
</dbReference>
<dbReference type="EMBL" id="BDGJ01000087">
    <property type="protein sequence ID" value="GAW92636.1"/>
    <property type="molecule type" value="Genomic_DNA"/>
</dbReference>
<feature type="binding site" evidence="6">
    <location>
        <position position="62"/>
    </location>
    <ligand>
        <name>Zn(2+)</name>
        <dbReference type="ChEBI" id="CHEBI:29105"/>
        <label>1</label>
    </ligand>
</feature>
<feature type="binding site" evidence="6">
    <location>
        <position position="152"/>
    </location>
    <ligand>
        <name>Zn(2+)</name>
        <dbReference type="ChEBI" id="CHEBI:29105"/>
        <label>2</label>
    </ligand>
</feature>
<dbReference type="HAMAP" id="MF_00220_B">
    <property type="entry name" value="PyrC_classI_B"/>
    <property type="match status" value="1"/>
</dbReference>